<dbReference type="EMBL" id="CAEKDK010000006">
    <property type="protein sequence ID" value="CAB4284176.1"/>
    <property type="molecule type" value="Genomic_DNA"/>
</dbReference>
<evidence type="ECO:0000313" key="3">
    <source>
        <dbReference type="Proteomes" id="UP000507222"/>
    </source>
</evidence>
<protein>
    <submittedName>
        <fullName evidence="2">Uncharacterized protein</fullName>
    </submittedName>
</protein>
<reference evidence="2 3" key="1">
    <citation type="submission" date="2020-05" db="EMBL/GenBank/DDBJ databases">
        <authorList>
            <person name="Campoy J."/>
            <person name="Schneeberger K."/>
            <person name="Spophaly S."/>
        </authorList>
    </citation>
    <scope>NUCLEOTIDE SEQUENCE [LARGE SCALE GENOMIC DNA]</scope>
    <source>
        <strain evidence="2">PruArmRojPasFocal</strain>
    </source>
</reference>
<feature type="region of interest" description="Disordered" evidence="1">
    <location>
        <begin position="44"/>
        <end position="72"/>
    </location>
</feature>
<gene>
    <name evidence="2" type="ORF">CURHAP_LOCUS39625</name>
</gene>
<sequence>MFRVHHVTGIPSNRRQTYEIFAIQPTTCYKKKWIHQPRSVPEHIKISPSPAARPQATQNSPPTAQNTTHSLHTPAHTPYFVVNFIDGRDFSDMDDLNGKTVVSRKVAKAMSWLPQNPEVMENPALNTVKYLFPEMDHYLDLDYGSVERERDLRGPATRSEHSPTLKSLTYRTCHGLPPIGSAASRP</sequence>
<feature type="compositionally biased region" description="Polar residues" evidence="1">
    <location>
        <begin position="55"/>
        <end position="71"/>
    </location>
</feature>
<dbReference type="AlphaFoldDB" id="A0A6J5V5D3"/>
<accession>A0A6J5V5D3</accession>
<organism evidence="2 3">
    <name type="scientific">Prunus armeniaca</name>
    <name type="common">Apricot</name>
    <name type="synonym">Armeniaca vulgaris</name>
    <dbReference type="NCBI Taxonomy" id="36596"/>
    <lineage>
        <taxon>Eukaryota</taxon>
        <taxon>Viridiplantae</taxon>
        <taxon>Streptophyta</taxon>
        <taxon>Embryophyta</taxon>
        <taxon>Tracheophyta</taxon>
        <taxon>Spermatophyta</taxon>
        <taxon>Magnoliopsida</taxon>
        <taxon>eudicotyledons</taxon>
        <taxon>Gunneridae</taxon>
        <taxon>Pentapetalae</taxon>
        <taxon>rosids</taxon>
        <taxon>fabids</taxon>
        <taxon>Rosales</taxon>
        <taxon>Rosaceae</taxon>
        <taxon>Amygdaloideae</taxon>
        <taxon>Amygdaleae</taxon>
        <taxon>Prunus</taxon>
    </lineage>
</organism>
<dbReference type="Proteomes" id="UP000507222">
    <property type="component" value="Unassembled WGS sequence"/>
</dbReference>
<evidence type="ECO:0000256" key="1">
    <source>
        <dbReference type="SAM" id="MobiDB-lite"/>
    </source>
</evidence>
<proteinExistence type="predicted"/>
<evidence type="ECO:0000313" key="2">
    <source>
        <dbReference type="EMBL" id="CAB4284176.1"/>
    </source>
</evidence>
<name>A0A6J5V5D3_PRUAR</name>